<dbReference type="EMBL" id="MSTI01000103">
    <property type="protein sequence ID" value="OLV17364.1"/>
    <property type="molecule type" value="Genomic_DNA"/>
</dbReference>
<proteinExistence type="predicted"/>
<dbReference type="SUPFAM" id="SSF50475">
    <property type="entry name" value="FMN-binding split barrel"/>
    <property type="match status" value="1"/>
</dbReference>
<dbReference type="Gene3D" id="2.30.110.10">
    <property type="entry name" value="Electron Transport, Fmn-binding Protein, Chain A"/>
    <property type="match status" value="1"/>
</dbReference>
<protein>
    <submittedName>
        <fullName evidence="1">NimA-related protein</fullName>
    </submittedName>
</protein>
<keyword evidence="2" id="KW-1185">Reference proteome</keyword>
<name>A0A1U7NWS5_9DEIO</name>
<dbReference type="RefSeq" id="WP_075833945.1">
    <property type="nucleotide sequence ID" value="NZ_MSTI01000103.1"/>
</dbReference>
<evidence type="ECO:0000313" key="1">
    <source>
        <dbReference type="EMBL" id="OLV17364.1"/>
    </source>
</evidence>
<dbReference type="AlphaFoldDB" id="A0A1U7NWS5"/>
<accession>A0A1U7NWS5</accession>
<dbReference type="PANTHER" id="PTHR34071:SF2">
    <property type="entry name" value="FLAVIN-NUCLEOTIDE-BINDING PROTEIN"/>
    <property type="match status" value="1"/>
</dbReference>
<dbReference type="InterPro" id="IPR012349">
    <property type="entry name" value="Split_barrel_FMN-bd"/>
</dbReference>
<dbReference type="Proteomes" id="UP000186607">
    <property type="component" value="Unassembled WGS sequence"/>
</dbReference>
<organism evidence="1 2">
    <name type="scientific">Deinococcus marmoris</name>
    <dbReference type="NCBI Taxonomy" id="249408"/>
    <lineage>
        <taxon>Bacteria</taxon>
        <taxon>Thermotogati</taxon>
        <taxon>Deinococcota</taxon>
        <taxon>Deinococci</taxon>
        <taxon>Deinococcales</taxon>
        <taxon>Deinococcaceae</taxon>
        <taxon>Deinococcus</taxon>
    </lineage>
</organism>
<dbReference type="PANTHER" id="PTHR34071">
    <property type="entry name" value="5-NITROIMIDAZOLE ANTIBIOTICS RESISTANCE PROTEIN, NIMA-FAMILY-RELATED PROTEIN-RELATED"/>
    <property type="match status" value="1"/>
</dbReference>
<reference evidence="1 2" key="1">
    <citation type="submission" date="2017-01" db="EMBL/GenBank/DDBJ databases">
        <title>Genome Analysis of Deinococcus marmoris KOPRI26562.</title>
        <authorList>
            <person name="Kim J.H."/>
            <person name="Oh H.-M."/>
        </authorList>
    </citation>
    <scope>NUCLEOTIDE SEQUENCE [LARGE SCALE GENOMIC DNA]</scope>
    <source>
        <strain evidence="1 2">KOPRI26562</strain>
    </source>
</reference>
<evidence type="ECO:0000313" key="2">
    <source>
        <dbReference type="Proteomes" id="UP000186607"/>
    </source>
</evidence>
<gene>
    <name evidence="1" type="ORF">BOO71_0009076</name>
</gene>
<comment type="caution">
    <text evidence="1">The sequence shown here is derived from an EMBL/GenBank/DDBJ whole genome shotgun (WGS) entry which is preliminary data.</text>
</comment>
<sequence>MSDFYDPWKRDPSISRRPQNRRDDAWIRDLLARVGIGRVATVWQSEDGQPFPFITTLAFAYRPETHDIVYHTNITGRLWANVGQSQRLGHPATFEATEIGCLLPSNNPLELSVQYRSAVAFGSARLLTDREEARAALTVLSERLFPDLRIGQQTRPILDADLARTSVYSLAVERWSGKENWQPMTDQTEDWPALTPELARLRPAIPGPAVPDPARVRP</sequence>
<dbReference type="OrthoDB" id="116031at2"/>
<dbReference type="STRING" id="249408.BOO71_0009076"/>
<dbReference type="InterPro" id="IPR024747">
    <property type="entry name" value="Pyridox_Oxase-rel"/>
</dbReference>
<dbReference type="Pfam" id="PF12900">
    <property type="entry name" value="Pyridox_ox_2"/>
    <property type="match status" value="1"/>
</dbReference>